<dbReference type="EMBL" id="BART01025475">
    <property type="protein sequence ID" value="GAH01355.1"/>
    <property type="molecule type" value="Genomic_DNA"/>
</dbReference>
<dbReference type="Gene3D" id="3.40.920.10">
    <property type="entry name" value="Pyruvate-ferredoxin oxidoreductase, PFOR, domain III"/>
    <property type="match status" value="1"/>
</dbReference>
<dbReference type="SUPFAM" id="SSF53323">
    <property type="entry name" value="Pyruvate-ferredoxin oxidoreductase, PFOR, domain III"/>
    <property type="match status" value="1"/>
</dbReference>
<comment type="caution">
    <text evidence="2">The sequence shown here is derived from an EMBL/GenBank/DDBJ whole genome shotgun (WGS) entry which is preliminary data.</text>
</comment>
<gene>
    <name evidence="2" type="ORF">S01H4_45719</name>
</gene>
<keyword evidence="1" id="KW-0560">Oxidoreductase</keyword>
<organism evidence="2">
    <name type="scientific">marine sediment metagenome</name>
    <dbReference type="NCBI Taxonomy" id="412755"/>
    <lineage>
        <taxon>unclassified sequences</taxon>
        <taxon>metagenomes</taxon>
        <taxon>ecological metagenomes</taxon>
    </lineage>
</organism>
<evidence type="ECO:0000313" key="2">
    <source>
        <dbReference type="EMBL" id="GAH01355.1"/>
    </source>
</evidence>
<protein>
    <submittedName>
        <fullName evidence="2">Uncharacterized protein</fullName>
    </submittedName>
</protein>
<proteinExistence type="predicted"/>
<dbReference type="GO" id="GO:0016491">
    <property type="term" value="F:oxidoreductase activity"/>
    <property type="evidence" value="ECO:0007669"/>
    <property type="project" value="UniProtKB-KW"/>
</dbReference>
<evidence type="ECO:0000256" key="1">
    <source>
        <dbReference type="ARBA" id="ARBA00023002"/>
    </source>
</evidence>
<dbReference type="AlphaFoldDB" id="X1CZ96"/>
<dbReference type="InterPro" id="IPR002869">
    <property type="entry name" value="Pyrv_flavodox_OxRed_cen"/>
</dbReference>
<reference evidence="2" key="1">
    <citation type="journal article" date="2014" name="Front. Microbiol.">
        <title>High frequency of phylogenetically diverse reductive dehalogenase-homologous genes in deep subseafloor sedimentary metagenomes.</title>
        <authorList>
            <person name="Kawai M."/>
            <person name="Futagami T."/>
            <person name="Toyoda A."/>
            <person name="Takaki Y."/>
            <person name="Nishi S."/>
            <person name="Hori S."/>
            <person name="Arai W."/>
            <person name="Tsubouchi T."/>
            <person name="Morono Y."/>
            <person name="Uchiyama I."/>
            <person name="Ito T."/>
            <person name="Fujiyama A."/>
            <person name="Inagaki F."/>
            <person name="Takami H."/>
        </authorList>
    </citation>
    <scope>NUCLEOTIDE SEQUENCE</scope>
    <source>
        <strain evidence="2">Expedition CK06-06</strain>
    </source>
</reference>
<feature type="non-terminal residue" evidence="2">
    <location>
        <position position="58"/>
    </location>
</feature>
<sequence length="58" mass="6709">MSFLRVDREKILLKCGIKHPNEMIYLDDSLIDAREVKSLLKPGGKTLINTHRPLSEFK</sequence>
<accession>X1CZ96</accession>
<name>X1CZ96_9ZZZZ</name>